<dbReference type="InterPro" id="IPR011989">
    <property type="entry name" value="ARM-like"/>
</dbReference>
<dbReference type="AlphaFoldDB" id="A0A061H9X1"/>
<dbReference type="RefSeq" id="XP_007878722.1">
    <property type="nucleotide sequence ID" value="XM_007880531.1"/>
</dbReference>
<dbReference type="HOGENOM" id="CLU_010392_1_0_1"/>
<dbReference type="SMART" id="SM00220">
    <property type="entry name" value="S_TKc"/>
    <property type="match status" value="1"/>
</dbReference>
<dbReference type="eggNOG" id="KOG1243">
    <property type="taxonomic scope" value="Eukaryota"/>
</dbReference>
<dbReference type="Proteomes" id="UP000053664">
    <property type="component" value="Unassembled WGS sequence"/>
</dbReference>
<dbReference type="PROSITE" id="PS50011">
    <property type="entry name" value="PROTEIN_KINASE_DOM"/>
    <property type="match status" value="1"/>
</dbReference>
<dbReference type="GO" id="GO:0006409">
    <property type="term" value="P:tRNA export from nucleus"/>
    <property type="evidence" value="ECO:0007669"/>
    <property type="project" value="TreeGrafter"/>
</dbReference>
<dbReference type="GO" id="GO:0004672">
    <property type="term" value="F:protein kinase activity"/>
    <property type="evidence" value="ECO:0007669"/>
    <property type="project" value="InterPro"/>
</dbReference>
<dbReference type="Gene3D" id="1.10.510.10">
    <property type="entry name" value="Transferase(Phosphotransferase) domain 1"/>
    <property type="match status" value="1"/>
</dbReference>
<evidence type="ECO:0000259" key="2">
    <source>
        <dbReference type="PROSITE" id="PS50011"/>
    </source>
</evidence>
<feature type="region of interest" description="Disordered" evidence="1">
    <location>
        <begin position="806"/>
        <end position="825"/>
    </location>
</feature>
<dbReference type="InterPro" id="IPR051177">
    <property type="entry name" value="CIK-Related_Protein"/>
</dbReference>
<feature type="region of interest" description="Disordered" evidence="1">
    <location>
        <begin position="636"/>
        <end position="703"/>
    </location>
</feature>
<feature type="compositionally biased region" description="Acidic residues" evidence="1">
    <location>
        <begin position="840"/>
        <end position="853"/>
    </location>
</feature>
<reference evidence="3 4" key="1">
    <citation type="journal article" date="2013" name="Plant Cell">
        <title>The transition from a phytopathogenic smut ancestor to an anamorphic biocontrol agent deciphered by comparative whole-genome analysis.</title>
        <authorList>
            <person name="Lefebvre F."/>
            <person name="Joly D.L."/>
            <person name="Labbe C."/>
            <person name="Teichmann B."/>
            <person name="Linning R."/>
            <person name="Belzile F."/>
            <person name="Bakkeren G."/>
            <person name="Belanger R.R."/>
        </authorList>
    </citation>
    <scope>NUCLEOTIDE SEQUENCE [LARGE SCALE GENOMIC DNA]</scope>
    <source>
        <strain evidence="3 4">PF-1</strain>
    </source>
</reference>
<name>A0A061H9X1_9BASI</name>
<sequence length="991" mass="104688">MDYFKSLSSAASSVLSSAKSGPFPNYTIGQELLEYRSQTIWSLYHATKRDDSTQCTVLAFDVSQPHNANRSNLLPLAKNAARKLRTVRHPNVLRLLDSAETSTAIYIAVEKATPLSHHLAQHPDKRASPQQQDWIVWGLSSIVNAVKFLHKEAASTHANLRPESIFLSSSGEWKLAGFEALTPHAEGASGLLFTHAHLIPDGARYAPPEVKQNGWNVLASMDSTLLDSYSLALVAIEAFNGTLPPQIGSSPPPRGHVPQPVYAMLQRMLVPNAKNRLSVEKMLEAGEADGGFLKENTLVKVARGLDGFLLSSENEKAAIIKLLRDKPDSFNPEFLTYKVLPALVGALSYAPPPGTVPSASTQASTLLPLVLRLAQPLSASEWNESMVPPLLKAYTSPDRSTRMALLDNLPLYAERLENKVVTDKVWPNLVTGFNDSVTVIREATLKAILPLAPKLSDRILNNDLLRLLARMQVDPEAGIRTNTTILLGRLAPHLSLSTRKKVLVPAFSRSLKDSFVHARVAGLMALMATGDSYDHEDAARHILPAVAPGLVDKEKLVRDQADKAVKMFLRVIEEGVKGMPDTVLTPEQAAGIEGVDGASSSAAAQAAASMASTAGSAATALAGWAMSSALSSFSSAANGGGGSGGTKVASEVTPTPAYDLHSSMDGRVTPSVSTPALPPPQLGALGAAQDARASTSSSRSSSVAAASPFNDALDYDFDEDPSVALKRGSQIGEVEKDLIDVNDDTADWSSFEIGQPKTKTTSIGKTRMNRTPANAAALAAAAARKSAAAAGGARGGRLGVVRTASGSHLAAPPPRPAAATDIDPQRALSSSSLKVAAAGADDEAWGEAWDDGADATKAATAASTNNSDAAIPDRDGGASSMTASQELTASAFQAPVPREVAMASPAAQPSTPTGDDVQPMQETWASFDDDNDDEDGVGHEAKKQPASPAAAALSKEEKKAELERKRQERRNRLAQLKEEKEKARLKALGQA</sequence>
<feature type="compositionally biased region" description="Low complexity" evidence="1">
    <location>
        <begin position="682"/>
        <end position="703"/>
    </location>
</feature>
<accession>A0A061H9X1</accession>
<dbReference type="EMBL" id="KE361631">
    <property type="protein sequence ID" value="EPQ29259.1"/>
    <property type="molecule type" value="Genomic_DNA"/>
</dbReference>
<feature type="compositionally biased region" description="Basic and acidic residues" evidence="1">
    <location>
        <begin position="954"/>
        <end position="966"/>
    </location>
</feature>
<dbReference type="SUPFAM" id="SSF56112">
    <property type="entry name" value="Protein kinase-like (PK-like)"/>
    <property type="match status" value="1"/>
</dbReference>
<dbReference type="GO" id="GO:0005737">
    <property type="term" value="C:cytoplasm"/>
    <property type="evidence" value="ECO:0007669"/>
    <property type="project" value="TreeGrafter"/>
</dbReference>
<dbReference type="KEGG" id="pfp:PFL1_03014"/>
<feature type="compositionally biased region" description="Polar residues" evidence="1">
    <location>
        <begin position="879"/>
        <end position="891"/>
    </location>
</feature>
<feature type="compositionally biased region" description="Low complexity" evidence="1">
    <location>
        <begin position="944"/>
        <end position="953"/>
    </location>
</feature>
<dbReference type="PANTHER" id="PTHR12984:SF3">
    <property type="entry name" value="N-TERMINAL KINASE-LIKE PROTEIN"/>
    <property type="match status" value="1"/>
</dbReference>
<dbReference type="GO" id="GO:0005524">
    <property type="term" value="F:ATP binding"/>
    <property type="evidence" value="ECO:0007669"/>
    <property type="project" value="InterPro"/>
</dbReference>
<dbReference type="Gene3D" id="3.30.200.20">
    <property type="entry name" value="Phosphorylase Kinase, domain 1"/>
    <property type="match status" value="1"/>
</dbReference>
<dbReference type="GeneID" id="19317126"/>
<evidence type="ECO:0000256" key="1">
    <source>
        <dbReference type="SAM" id="MobiDB-lite"/>
    </source>
</evidence>
<organism evidence="3 4">
    <name type="scientific">Pseudozyma flocculosa PF-1</name>
    <dbReference type="NCBI Taxonomy" id="1277687"/>
    <lineage>
        <taxon>Eukaryota</taxon>
        <taxon>Fungi</taxon>
        <taxon>Dikarya</taxon>
        <taxon>Basidiomycota</taxon>
        <taxon>Ustilaginomycotina</taxon>
        <taxon>Ustilaginomycetes</taxon>
        <taxon>Ustilaginales</taxon>
        <taxon>Ustilaginaceae</taxon>
        <taxon>Pseudozyma</taxon>
    </lineage>
</organism>
<feature type="compositionally biased region" description="Low complexity" evidence="1">
    <location>
        <begin position="855"/>
        <end position="870"/>
    </location>
</feature>
<dbReference type="Pfam" id="PF00069">
    <property type="entry name" value="Pkinase"/>
    <property type="match status" value="1"/>
</dbReference>
<dbReference type="PANTHER" id="PTHR12984">
    <property type="entry name" value="SCY1-RELATED S/T PROTEIN KINASE-LIKE"/>
    <property type="match status" value="1"/>
</dbReference>
<feature type="domain" description="Protein kinase" evidence="2">
    <location>
        <begin position="26"/>
        <end position="293"/>
    </location>
</feature>
<feature type="compositionally biased region" description="Basic and acidic residues" evidence="1">
    <location>
        <begin position="975"/>
        <end position="984"/>
    </location>
</feature>
<dbReference type="InterPro" id="IPR000719">
    <property type="entry name" value="Prot_kinase_dom"/>
</dbReference>
<gene>
    <name evidence="3" type="ORF">PFL1_03014</name>
</gene>
<evidence type="ECO:0000313" key="4">
    <source>
        <dbReference type="Proteomes" id="UP000053664"/>
    </source>
</evidence>
<feature type="region of interest" description="Disordered" evidence="1">
    <location>
        <begin position="833"/>
        <end position="991"/>
    </location>
</feature>
<dbReference type="OrthoDB" id="447103at2759"/>
<evidence type="ECO:0000313" key="3">
    <source>
        <dbReference type="EMBL" id="EPQ29259.1"/>
    </source>
</evidence>
<protein>
    <recommendedName>
        <fullName evidence="2">Protein kinase domain-containing protein</fullName>
    </recommendedName>
</protein>
<dbReference type="InterPro" id="IPR016024">
    <property type="entry name" value="ARM-type_fold"/>
</dbReference>
<proteinExistence type="predicted"/>
<dbReference type="InterPro" id="IPR011009">
    <property type="entry name" value="Kinase-like_dom_sf"/>
</dbReference>
<dbReference type="SUPFAM" id="SSF48371">
    <property type="entry name" value="ARM repeat"/>
    <property type="match status" value="1"/>
</dbReference>
<dbReference type="Gene3D" id="1.25.10.10">
    <property type="entry name" value="Leucine-rich Repeat Variant"/>
    <property type="match status" value="1"/>
</dbReference>